<dbReference type="RefSeq" id="WP_119925610.1">
    <property type="nucleotide sequence ID" value="NZ_QZEY01000002.1"/>
</dbReference>
<keyword evidence="6" id="KW-1185">Reference proteome</keyword>
<dbReference type="OrthoDB" id="4371474at2"/>
<accession>A0A3A4B0D5</accession>
<evidence type="ECO:0000259" key="4">
    <source>
        <dbReference type="Pfam" id="PF11887"/>
    </source>
</evidence>
<feature type="domain" description="Mce/MlaD" evidence="3">
    <location>
        <begin position="38"/>
        <end position="111"/>
    </location>
</feature>
<feature type="compositionally biased region" description="Low complexity" evidence="1">
    <location>
        <begin position="364"/>
        <end position="377"/>
    </location>
</feature>
<feature type="transmembrane region" description="Helical" evidence="2">
    <location>
        <begin position="432"/>
        <end position="452"/>
    </location>
</feature>
<proteinExistence type="predicted"/>
<dbReference type="PANTHER" id="PTHR33371:SF4">
    <property type="entry name" value="INTERMEMBRANE PHOSPHOLIPID TRANSPORT SYSTEM BINDING PROTEIN MLAD"/>
    <property type="match status" value="1"/>
</dbReference>
<dbReference type="InterPro" id="IPR024516">
    <property type="entry name" value="Mce_C"/>
</dbReference>
<dbReference type="Pfam" id="PF11887">
    <property type="entry name" value="Mce4_CUP1"/>
    <property type="match status" value="1"/>
</dbReference>
<keyword evidence="2" id="KW-0472">Membrane</keyword>
<dbReference type="Pfam" id="PF02470">
    <property type="entry name" value="MlaD"/>
    <property type="match status" value="1"/>
</dbReference>
<evidence type="ECO:0000256" key="2">
    <source>
        <dbReference type="SAM" id="Phobius"/>
    </source>
</evidence>
<protein>
    <submittedName>
        <fullName evidence="5">MCE family protein</fullName>
    </submittedName>
</protein>
<gene>
    <name evidence="5" type="ORF">D5H75_07615</name>
</gene>
<reference evidence="5 6" key="1">
    <citation type="submission" date="2018-09" db="EMBL/GenBank/DDBJ databases">
        <title>YIM 75507 draft genome.</title>
        <authorList>
            <person name="Tang S."/>
            <person name="Feng Y."/>
        </authorList>
    </citation>
    <scope>NUCLEOTIDE SEQUENCE [LARGE SCALE GENOMIC DNA]</scope>
    <source>
        <strain evidence="5 6">YIM 75507</strain>
    </source>
</reference>
<dbReference type="InterPro" id="IPR052336">
    <property type="entry name" value="MlaD_Phospholipid_Transporter"/>
</dbReference>
<evidence type="ECO:0000259" key="3">
    <source>
        <dbReference type="Pfam" id="PF02470"/>
    </source>
</evidence>
<feature type="compositionally biased region" description="Basic and acidic residues" evidence="1">
    <location>
        <begin position="378"/>
        <end position="394"/>
    </location>
</feature>
<comment type="caution">
    <text evidence="5">The sequence shown here is derived from an EMBL/GenBank/DDBJ whole genome shotgun (WGS) entry which is preliminary data.</text>
</comment>
<dbReference type="Proteomes" id="UP000265768">
    <property type="component" value="Unassembled WGS sequence"/>
</dbReference>
<evidence type="ECO:0000313" key="5">
    <source>
        <dbReference type="EMBL" id="RJL34309.1"/>
    </source>
</evidence>
<name>A0A3A4B0D5_9ACTN</name>
<sequence>MRPRILVNLIFFAILGVVMAIWAVTSIVKIDALRQPFRVQAEFVSSPGLFKDGEVDYLGVRVGKIGEVRLATGKVVVGLDIDRGVRLPRNLTAEVRRKSAIGEPYIELSPPAKEAASGVLAAGDLIPLERTTVPLDYQRLFQGISKVLSAVEPEDVRTVVHELSVGLEGREQSVRDIIGDAHDLTDTLAREAPLLDELSVELTGFADVLARNRVDIGQILDNNAVFTGAVKDSRRDLSSFLDNSPSLLAKVNNLLDRSRPGLSCVLAAAGTKTTSVFTPATQRNLNRALRSIPTLQGLVRDITEELPDGPYARSAFIFSVPGGPMAAPERPAPRAAPAVPKIGECRTGGAERRPVLRGGDPGSGPARAVAARGGVPRPVDDAAPRAVSETERPVAPRPQQVTSSPVPQAPPAAAPAAPPASGESQITRLLPLLPPLLGLVVLLWVLVAVVGVRPRRRRAARPTAPPTD</sequence>
<dbReference type="InterPro" id="IPR005693">
    <property type="entry name" value="Mce"/>
</dbReference>
<dbReference type="InterPro" id="IPR003399">
    <property type="entry name" value="Mce/MlaD"/>
</dbReference>
<keyword evidence="2" id="KW-0812">Transmembrane</keyword>
<evidence type="ECO:0000313" key="6">
    <source>
        <dbReference type="Proteomes" id="UP000265768"/>
    </source>
</evidence>
<organism evidence="5 6">
    <name type="scientific">Bailinhaonella thermotolerans</name>
    <dbReference type="NCBI Taxonomy" id="1070861"/>
    <lineage>
        <taxon>Bacteria</taxon>
        <taxon>Bacillati</taxon>
        <taxon>Actinomycetota</taxon>
        <taxon>Actinomycetes</taxon>
        <taxon>Streptosporangiales</taxon>
        <taxon>Streptosporangiaceae</taxon>
        <taxon>Bailinhaonella</taxon>
    </lineage>
</organism>
<dbReference type="AlphaFoldDB" id="A0A3A4B0D5"/>
<evidence type="ECO:0000256" key="1">
    <source>
        <dbReference type="SAM" id="MobiDB-lite"/>
    </source>
</evidence>
<feature type="region of interest" description="Disordered" evidence="1">
    <location>
        <begin position="328"/>
        <end position="422"/>
    </location>
</feature>
<dbReference type="EMBL" id="QZEY01000002">
    <property type="protein sequence ID" value="RJL34309.1"/>
    <property type="molecule type" value="Genomic_DNA"/>
</dbReference>
<feature type="compositionally biased region" description="Low complexity" evidence="1">
    <location>
        <begin position="328"/>
        <end position="338"/>
    </location>
</feature>
<feature type="compositionally biased region" description="Pro residues" evidence="1">
    <location>
        <begin position="407"/>
        <end position="418"/>
    </location>
</feature>
<dbReference type="PANTHER" id="PTHR33371">
    <property type="entry name" value="INTERMEMBRANE PHOSPHOLIPID TRANSPORT SYSTEM BINDING PROTEIN MLAD-RELATED"/>
    <property type="match status" value="1"/>
</dbReference>
<keyword evidence="2" id="KW-1133">Transmembrane helix</keyword>
<dbReference type="NCBIfam" id="TIGR00996">
    <property type="entry name" value="Mtu_fam_mce"/>
    <property type="match status" value="1"/>
</dbReference>
<feature type="domain" description="Mammalian cell entry C-terminal" evidence="4">
    <location>
        <begin position="119"/>
        <end position="269"/>
    </location>
</feature>